<keyword evidence="7 8" id="KW-0472">Membrane</keyword>
<dbReference type="PANTHER" id="PTHR30614:SF7">
    <property type="entry name" value="GLUTAMINE ABC TRANSPORTER PERMEASE PROTEIN GLNM-RELATED"/>
    <property type="match status" value="1"/>
</dbReference>
<dbReference type="GO" id="GO:0043190">
    <property type="term" value="C:ATP-binding cassette (ABC) transporter complex"/>
    <property type="evidence" value="ECO:0007669"/>
    <property type="project" value="InterPro"/>
</dbReference>
<dbReference type="InterPro" id="IPR010065">
    <property type="entry name" value="AA_ABC_transptr_permease_3TM"/>
</dbReference>
<dbReference type="CDD" id="cd06261">
    <property type="entry name" value="TM_PBP2"/>
    <property type="match status" value="1"/>
</dbReference>
<accession>A0A1T4PQT7</accession>
<evidence type="ECO:0000256" key="3">
    <source>
        <dbReference type="ARBA" id="ARBA00022475"/>
    </source>
</evidence>
<dbReference type="RefSeq" id="WP_078665445.1">
    <property type="nucleotide sequence ID" value="NZ_FUXM01000013.1"/>
</dbReference>
<sequence length="218" mass="24126">MTNWADVWQRSDQFFSGLAITLQVSLLALVLALAIGVIVAVLRVIENPVTQFIGKWYVEFFQNTPLVIQVFFFYQGLPSLGVSLSEFTCGTLGLGIYTGAYIAEVFRAGIQSIPRGQWEAARSQGFTYLQTMGYIILPQALRVALPPLGNQVVNLVKNSAILSTIAVADLMYNANLVSAETFIVFEVYIFAALLYLTLTIPLSALVEYLERRVAQGYH</sequence>
<organism evidence="10 11">
    <name type="scientific">Carboxydocella sporoproducens DSM 16521</name>
    <dbReference type="NCBI Taxonomy" id="1121270"/>
    <lineage>
        <taxon>Bacteria</taxon>
        <taxon>Bacillati</taxon>
        <taxon>Bacillota</taxon>
        <taxon>Clostridia</taxon>
        <taxon>Eubacteriales</taxon>
        <taxon>Clostridiales Family XVI. Incertae Sedis</taxon>
        <taxon>Carboxydocella</taxon>
    </lineage>
</organism>
<keyword evidence="4 8" id="KW-0812">Transmembrane</keyword>
<dbReference type="Proteomes" id="UP000189933">
    <property type="component" value="Unassembled WGS sequence"/>
</dbReference>
<keyword evidence="3" id="KW-1003">Cell membrane</keyword>
<evidence type="ECO:0000256" key="2">
    <source>
        <dbReference type="ARBA" id="ARBA00022448"/>
    </source>
</evidence>
<feature type="transmembrane region" description="Helical" evidence="8">
    <location>
        <begin position="20"/>
        <end position="45"/>
    </location>
</feature>
<feature type="domain" description="ABC transmembrane type-1" evidence="9">
    <location>
        <begin position="18"/>
        <end position="206"/>
    </location>
</feature>
<dbReference type="AlphaFoldDB" id="A0A1T4PQT7"/>
<evidence type="ECO:0000256" key="8">
    <source>
        <dbReference type="RuleBase" id="RU363032"/>
    </source>
</evidence>
<comment type="similarity">
    <text evidence="8">Belongs to the binding-protein-dependent transport system permease family.</text>
</comment>
<feature type="transmembrane region" description="Helical" evidence="8">
    <location>
        <begin position="187"/>
        <end position="209"/>
    </location>
</feature>
<evidence type="ECO:0000259" key="9">
    <source>
        <dbReference type="PROSITE" id="PS50928"/>
    </source>
</evidence>
<proteinExistence type="inferred from homology"/>
<evidence type="ECO:0000256" key="4">
    <source>
        <dbReference type="ARBA" id="ARBA00022692"/>
    </source>
</evidence>
<gene>
    <name evidence="10" type="ORF">SAMN02745885_01372</name>
</gene>
<dbReference type="GO" id="GO:0006865">
    <property type="term" value="P:amino acid transport"/>
    <property type="evidence" value="ECO:0007669"/>
    <property type="project" value="UniProtKB-KW"/>
</dbReference>
<keyword evidence="5" id="KW-0029">Amino-acid transport</keyword>
<evidence type="ECO:0000256" key="5">
    <source>
        <dbReference type="ARBA" id="ARBA00022970"/>
    </source>
</evidence>
<dbReference type="Pfam" id="PF00528">
    <property type="entry name" value="BPD_transp_1"/>
    <property type="match status" value="1"/>
</dbReference>
<dbReference type="NCBIfam" id="TIGR01726">
    <property type="entry name" value="HEQRo_perm_3TM"/>
    <property type="match status" value="1"/>
</dbReference>
<evidence type="ECO:0000313" key="10">
    <source>
        <dbReference type="EMBL" id="SJZ93905.1"/>
    </source>
</evidence>
<dbReference type="SUPFAM" id="SSF161098">
    <property type="entry name" value="MetI-like"/>
    <property type="match status" value="1"/>
</dbReference>
<dbReference type="GO" id="GO:0022857">
    <property type="term" value="F:transmembrane transporter activity"/>
    <property type="evidence" value="ECO:0007669"/>
    <property type="project" value="InterPro"/>
</dbReference>
<keyword evidence="2 8" id="KW-0813">Transport</keyword>
<keyword evidence="6 8" id="KW-1133">Transmembrane helix</keyword>
<dbReference type="FunFam" id="1.10.3720.10:FF:000033">
    <property type="entry name" value="Polar amino acid ABC transporter permease"/>
    <property type="match status" value="1"/>
</dbReference>
<dbReference type="OrthoDB" id="9787841at2"/>
<evidence type="ECO:0000256" key="7">
    <source>
        <dbReference type="ARBA" id="ARBA00023136"/>
    </source>
</evidence>
<protein>
    <submittedName>
        <fullName evidence="10">Amino acid ABC transporter membrane protein 1, PAAT family (TC 3.A.1.3.-)</fullName>
    </submittedName>
</protein>
<keyword evidence="11" id="KW-1185">Reference proteome</keyword>
<name>A0A1T4PQT7_9FIRM</name>
<dbReference type="InterPro" id="IPR043429">
    <property type="entry name" value="ArtM/GltK/GlnP/TcyL/YhdX-like"/>
</dbReference>
<dbReference type="PROSITE" id="PS50928">
    <property type="entry name" value="ABC_TM1"/>
    <property type="match status" value="1"/>
</dbReference>
<dbReference type="InterPro" id="IPR035906">
    <property type="entry name" value="MetI-like_sf"/>
</dbReference>
<dbReference type="Gene3D" id="1.10.3720.10">
    <property type="entry name" value="MetI-like"/>
    <property type="match status" value="1"/>
</dbReference>
<dbReference type="InterPro" id="IPR000515">
    <property type="entry name" value="MetI-like"/>
</dbReference>
<dbReference type="EMBL" id="FUXM01000013">
    <property type="protein sequence ID" value="SJZ93905.1"/>
    <property type="molecule type" value="Genomic_DNA"/>
</dbReference>
<evidence type="ECO:0000256" key="1">
    <source>
        <dbReference type="ARBA" id="ARBA00004651"/>
    </source>
</evidence>
<comment type="subcellular location">
    <subcellularLocation>
        <location evidence="1 8">Cell membrane</location>
        <topology evidence="1 8">Multi-pass membrane protein</topology>
    </subcellularLocation>
</comment>
<dbReference type="PANTHER" id="PTHR30614">
    <property type="entry name" value="MEMBRANE COMPONENT OF AMINO ACID ABC TRANSPORTER"/>
    <property type="match status" value="1"/>
</dbReference>
<evidence type="ECO:0000313" key="11">
    <source>
        <dbReference type="Proteomes" id="UP000189933"/>
    </source>
</evidence>
<evidence type="ECO:0000256" key="6">
    <source>
        <dbReference type="ARBA" id="ARBA00022989"/>
    </source>
</evidence>
<reference evidence="11" key="1">
    <citation type="submission" date="2017-02" db="EMBL/GenBank/DDBJ databases">
        <authorList>
            <person name="Varghese N."/>
            <person name="Submissions S."/>
        </authorList>
    </citation>
    <scope>NUCLEOTIDE SEQUENCE [LARGE SCALE GENOMIC DNA]</scope>
    <source>
        <strain evidence="11">DSM 16521</strain>
    </source>
</reference>